<evidence type="ECO:0000313" key="9">
    <source>
        <dbReference type="EMBL" id="CAB5020557.1"/>
    </source>
</evidence>
<dbReference type="InterPro" id="IPR022764">
    <property type="entry name" value="Peptidase_S54_rhomboid_dom"/>
</dbReference>
<evidence type="ECO:0000256" key="1">
    <source>
        <dbReference type="ARBA" id="ARBA00004141"/>
    </source>
</evidence>
<evidence type="ECO:0000313" key="10">
    <source>
        <dbReference type="EMBL" id="CAB5068251.1"/>
    </source>
</evidence>
<dbReference type="Gene3D" id="1.20.1540.10">
    <property type="entry name" value="Rhomboid-like"/>
    <property type="match status" value="1"/>
</dbReference>
<keyword evidence="3 7" id="KW-0812">Transmembrane</keyword>
<dbReference type="AlphaFoldDB" id="A0A6J7UQM4"/>
<comment type="similarity">
    <text evidence="2">Belongs to the peptidase S54 family.</text>
</comment>
<dbReference type="GO" id="GO:0004252">
    <property type="term" value="F:serine-type endopeptidase activity"/>
    <property type="evidence" value="ECO:0007669"/>
    <property type="project" value="InterPro"/>
</dbReference>
<feature type="transmembrane region" description="Helical" evidence="7">
    <location>
        <begin position="155"/>
        <end position="172"/>
    </location>
</feature>
<keyword evidence="4" id="KW-0378">Hydrolase</keyword>
<dbReference type="PANTHER" id="PTHR43731:SF14">
    <property type="entry name" value="PRESENILIN-ASSOCIATED RHOMBOID-LIKE PROTEIN, MITOCHONDRIAL"/>
    <property type="match status" value="1"/>
</dbReference>
<dbReference type="EMBL" id="CAFBPN010000037">
    <property type="protein sequence ID" value="CAB5020557.1"/>
    <property type="molecule type" value="Genomic_DNA"/>
</dbReference>
<evidence type="ECO:0000256" key="2">
    <source>
        <dbReference type="ARBA" id="ARBA00009045"/>
    </source>
</evidence>
<dbReference type="SUPFAM" id="SSF57845">
    <property type="entry name" value="B-box zinc-binding domain"/>
    <property type="match status" value="1"/>
</dbReference>
<evidence type="ECO:0000259" key="8">
    <source>
        <dbReference type="Pfam" id="PF01694"/>
    </source>
</evidence>
<organism evidence="10">
    <name type="scientific">freshwater metagenome</name>
    <dbReference type="NCBI Taxonomy" id="449393"/>
    <lineage>
        <taxon>unclassified sequences</taxon>
        <taxon>metagenomes</taxon>
        <taxon>ecological metagenomes</taxon>
    </lineage>
</organism>
<feature type="transmembrane region" description="Helical" evidence="7">
    <location>
        <begin position="68"/>
        <end position="85"/>
    </location>
</feature>
<feature type="transmembrane region" description="Helical" evidence="7">
    <location>
        <begin position="256"/>
        <end position="276"/>
    </location>
</feature>
<evidence type="ECO:0000256" key="7">
    <source>
        <dbReference type="SAM" id="Phobius"/>
    </source>
</evidence>
<dbReference type="InterPro" id="IPR050925">
    <property type="entry name" value="Rhomboid_protease_S54"/>
</dbReference>
<dbReference type="CDD" id="cd00021">
    <property type="entry name" value="Bbox_SF"/>
    <property type="match status" value="1"/>
</dbReference>
<name>A0A6J7UQM4_9ZZZZ</name>
<evidence type="ECO:0000256" key="4">
    <source>
        <dbReference type="ARBA" id="ARBA00022801"/>
    </source>
</evidence>
<dbReference type="Pfam" id="PF01694">
    <property type="entry name" value="Rhomboid"/>
    <property type="match status" value="1"/>
</dbReference>
<accession>A0A6J7UQM4</accession>
<proteinExistence type="inferred from homology"/>
<keyword evidence="6 7" id="KW-0472">Membrane</keyword>
<feature type="transmembrane region" description="Helical" evidence="7">
    <location>
        <begin position="209"/>
        <end position="236"/>
    </location>
</feature>
<gene>
    <name evidence="9" type="ORF">UFOPK4098_00838</name>
    <name evidence="10" type="ORF">UFOPK4347_01734</name>
</gene>
<dbReference type="InterPro" id="IPR035952">
    <property type="entry name" value="Rhomboid-like_sf"/>
</dbReference>
<dbReference type="PANTHER" id="PTHR43731">
    <property type="entry name" value="RHOMBOID PROTEASE"/>
    <property type="match status" value="1"/>
</dbReference>
<dbReference type="SUPFAM" id="SSF144091">
    <property type="entry name" value="Rhomboid-like"/>
    <property type="match status" value="1"/>
</dbReference>
<comment type="subcellular location">
    <subcellularLocation>
        <location evidence="1">Membrane</location>
        <topology evidence="1">Multi-pass membrane protein</topology>
    </subcellularLocation>
</comment>
<evidence type="ECO:0000256" key="6">
    <source>
        <dbReference type="ARBA" id="ARBA00023136"/>
    </source>
</evidence>
<evidence type="ECO:0000256" key="3">
    <source>
        <dbReference type="ARBA" id="ARBA00022692"/>
    </source>
</evidence>
<dbReference type="EMBL" id="CAFBQU010000090">
    <property type="protein sequence ID" value="CAB5068251.1"/>
    <property type="molecule type" value="Genomic_DNA"/>
</dbReference>
<dbReference type="GO" id="GO:0016020">
    <property type="term" value="C:membrane"/>
    <property type="evidence" value="ECO:0007669"/>
    <property type="project" value="UniProtKB-SubCell"/>
</dbReference>
<feature type="domain" description="Peptidase S54 rhomboid" evidence="8">
    <location>
        <begin position="114"/>
        <end position="247"/>
    </location>
</feature>
<keyword evidence="5 7" id="KW-1133">Transmembrane helix</keyword>
<feature type="transmembrane region" description="Helical" evidence="7">
    <location>
        <begin position="178"/>
        <end position="197"/>
    </location>
</feature>
<sequence>MNLPPPVLPKCTRHPDRPTGRSCTRCGRPACSDCLVQAAVGSHCVECIRRDRPDTRTRARYWNAGQPMLATKIIIAINVLVFIYTNTGSSYFNSGGMNKNLVDLGLAKVFLYNGEWYRLVTCGFIHFGFFHVGMNMFLLYQLGSMMEGEMGRTRFTLVYFAALLAGSAGALMANPDALTGGASGAVFGLMGAAFVGMRLRGINPMQTGLGLTLVLNLVLTVSVSGISIGGHLGGLAGGALCGLFLFSPSHRPMPQWVGYAAPVCVGLAAFLVAYSLV</sequence>
<reference evidence="10" key="1">
    <citation type="submission" date="2020-05" db="EMBL/GenBank/DDBJ databases">
        <authorList>
            <person name="Chiriac C."/>
            <person name="Salcher M."/>
            <person name="Ghai R."/>
            <person name="Kavagutti S V."/>
        </authorList>
    </citation>
    <scope>NUCLEOTIDE SEQUENCE</scope>
</reference>
<feature type="transmembrane region" description="Helical" evidence="7">
    <location>
        <begin position="116"/>
        <end position="143"/>
    </location>
</feature>
<evidence type="ECO:0000256" key="5">
    <source>
        <dbReference type="ARBA" id="ARBA00022989"/>
    </source>
</evidence>
<protein>
    <submittedName>
        <fullName evidence="10">Unannotated protein</fullName>
    </submittedName>
</protein>